<keyword evidence="5" id="KW-1185">Reference proteome</keyword>
<evidence type="ECO:0000313" key="2">
    <source>
        <dbReference type="EMBL" id="NNG53659.1"/>
    </source>
</evidence>
<dbReference type="GeneID" id="78487686"/>
<evidence type="ECO:0008006" key="6">
    <source>
        <dbReference type="Google" id="ProtNLM"/>
    </source>
</evidence>
<gene>
    <name evidence="2" type="ORF">HKX05_09885</name>
    <name evidence="3" type="ORF">HLV41_15470</name>
</gene>
<evidence type="ECO:0000313" key="3">
    <source>
        <dbReference type="EMBL" id="NVP32439.1"/>
    </source>
</evidence>
<dbReference type="EMBL" id="JABEOV010000013">
    <property type="protein sequence ID" value="NNG53659.1"/>
    <property type="molecule type" value="Genomic_DNA"/>
</dbReference>
<name>A0A7Y7QXD1_9SPHN</name>
<evidence type="ECO:0000256" key="1">
    <source>
        <dbReference type="SAM" id="Coils"/>
    </source>
</evidence>
<proteinExistence type="predicted"/>
<keyword evidence="1" id="KW-0175">Coiled coil</keyword>
<evidence type="ECO:0000313" key="5">
    <source>
        <dbReference type="Proteomes" id="UP000557656"/>
    </source>
</evidence>
<comment type="caution">
    <text evidence="3">The sequence shown here is derived from an EMBL/GenBank/DDBJ whole genome shotgun (WGS) entry which is preliminary data.</text>
</comment>
<protein>
    <recommendedName>
        <fullName evidence="6">DUF1983 domain-containing protein</fullName>
    </recommendedName>
</protein>
<accession>A0A7Y7QXD1</accession>
<reference evidence="4 5" key="1">
    <citation type="submission" date="2020-05" db="EMBL/GenBank/DDBJ databases">
        <title>Draft Genome Sequences of Sphingomonas sp. Isolated from the International Space Station.</title>
        <authorList>
            <person name="Bijlani S."/>
            <person name="Singh N.K."/>
            <person name="Mason C.E."/>
            <person name="Wang C.C."/>
            <person name="Venkateswaran K."/>
        </authorList>
    </citation>
    <scope>NUCLEOTIDE SEQUENCE [LARGE SCALE GENOMIC DNA]</scope>
    <source>
        <strain evidence="2 5">IIF7SW-B5</strain>
        <strain evidence="3">ISS-IIF7SWP</strain>
    </source>
</reference>
<dbReference type="Proteomes" id="UP000557656">
    <property type="component" value="Unassembled WGS sequence"/>
</dbReference>
<feature type="coiled-coil region" evidence="1">
    <location>
        <begin position="438"/>
        <end position="465"/>
    </location>
</feature>
<dbReference type="EMBL" id="JABYQV010000015">
    <property type="protein sequence ID" value="NVP32439.1"/>
    <property type="molecule type" value="Genomic_DNA"/>
</dbReference>
<organism evidence="3 4">
    <name type="scientific">Sphingomonas sanguinis</name>
    <dbReference type="NCBI Taxonomy" id="33051"/>
    <lineage>
        <taxon>Bacteria</taxon>
        <taxon>Pseudomonadati</taxon>
        <taxon>Pseudomonadota</taxon>
        <taxon>Alphaproteobacteria</taxon>
        <taxon>Sphingomonadales</taxon>
        <taxon>Sphingomonadaceae</taxon>
        <taxon>Sphingomonas</taxon>
    </lineage>
</organism>
<dbReference type="Proteomes" id="UP000531581">
    <property type="component" value="Unassembled WGS sequence"/>
</dbReference>
<dbReference type="RefSeq" id="WP_061781179.1">
    <property type="nucleotide sequence ID" value="NZ_JABEOV010000013.1"/>
</dbReference>
<sequence length="1294" mass="136174">MRTVIVEARPSDATGQPVDIRLAGGGCGHYLFNGQSDWRAGVISLPRLQSSLGFGKDGFTGGAVAQASAIGFSPAMASTRALVAGLIWNDAAITVSVADDEAADPSFKVRLAGTVAGYSVSAGRFVFTLSDMAGRLGEPLVKDTFAGTGGIEGDAAAKGRVKRRSWGRCWNVEGRVLLAAYNVYEFGDPTRQLGAFDAIKDKGRPVTIVTVAWAGSVTATLDALKAAQVPDGGCAAAPSIACVKFWTQPSTLTADLRGELGAGYVEHVPGIAAAISAAAEGPGLDGLAALAGLRPDPAGLHADDASETPAQMLDRLCLRASLSWGVTADRRLALRPIAFADPVETITFEDVERRAAYAPVASVKVGFQKNHRVHTDGEISAAILAGDVVFPDGQKVADLQPAQKGADVTGQNTAADTKAVAGRPAATVVAQLDRIEPIGRDTAELKEAQKDLDDAVDRLRQSDDAAVVALAQLRGVVLDGAATQRQLQRAEGKLAAATLQLLMMSDAADTRMRDAGFITDPATGKVYAYALDRLGDRQTKVEATLDAQAGQIALRATSTEVDEKILKAVLNPEQVAQLEPLLARIAAVEVVYDALKAEVRTKAELVELTKAVARITNAEQRISAAEGLIASKVEQTSFDQALTRIGSAEQLLQSYGEVSRYSVELRQSRAARSQSDQALLASILGDHQADELRLAAQALLRQELYAKIVDGDALEARARTEIGLRLRDLDARSVQDRFLSIDRDAVLAQDIDALGVQNSQQSAEIASLKKTSLAAGVGIAGIEQTIRQQARGQSQADAALLSGILGSDQAESRFITSLAEIHSQLTTTLVAGFQAEAVARQGLRARIDSADARFDQEARSTADRIRAVTQLITSLGARFDDQATGLAATQSDLSRLERVTAEAAQANVDAITQLRAIVTDPKTGLEKTRTALTSLSELVATQNTAAIRRLDLLEGQVNDPATGLAWARGAIADLARVTTSRDDAAAESIRQVRAEVDGVGGVGLEQAMKAVVDRLGKIEGTITFKIDVDGNITGLQLVGGAKGPGSLNLINTDLRLGTGLLIKNTGAFMSVEGVGFGVAKDLVEWFGPTMAVDKCSRANAITYKTINGEVYTGGSFSAGTLRNGSASSSLAADAVAEVPAFGSNGKPVRYVASWSYYSEYTRTFAADNDGLDQFNRTVASFNATSDDGGAIYFGSKNDQRDSSTITLSRAFAGASYAQLDQRSWTTEQVTFRGLKPSPGDAPGRATFTASIGGGFTVLDPVQSTANRTLRLALSRGFTLSEGVIQRLTIVAIEE</sequence>
<evidence type="ECO:0000313" key="4">
    <source>
        <dbReference type="Proteomes" id="UP000531581"/>
    </source>
</evidence>